<dbReference type="EMBL" id="AP018449">
    <property type="protein sequence ID" value="BBB90201.1"/>
    <property type="molecule type" value="Genomic_DNA"/>
</dbReference>
<dbReference type="PANTHER" id="PTHR43782:SF3">
    <property type="entry name" value="ARGINASE"/>
    <property type="match status" value="1"/>
</dbReference>
<keyword evidence="3" id="KW-0464">Manganese</keyword>
<dbReference type="Proteomes" id="UP000276437">
    <property type="component" value="Chromosome"/>
</dbReference>
<evidence type="ECO:0000256" key="2">
    <source>
        <dbReference type="ARBA" id="ARBA00022801"/>
    </source>
</evidence>
<comment type="similarity">
    <text evidence="4">Belongs to the arginase family.</text>
</comment>
<dbReference type="Gene3D" id="3.40.800.10">
    <property type="entry name" value="Ureohydrolase domain"/>
    <property type="match status" value="1"/>
</dbReference>
<dbReference type="InterPro" id="IPR023696">
    <property type="entry name" value="Ureohydrolase_dom_sf"/>
</dbReference>
<keyword evidence="2 5" id="KW-0378">Hydrolase</keyword>
<organism evidence="5 6">
    <name type="scientific">Methylomusa anaerophila</name>
    <dbReference type="NCBI Taxonomy" id="1930071"/>
    <lineage>
        <taxon>Bacteria</taxon>
        <taxon>Bacillati</taxon>
        <taxon>Bacillota</taxon>
        <taxon>Negativicutes</taxon>
        <taxon>Selenomonadales</taxon>
        <taxon>Sporomusaceae</taxon>
        <taxon>Methylomusa</taxon>
    </lineage>
</organism>
<evidence type="ECO:0000313" key="6">
    <source>
        <dbReference type="Proteomes" id="UP000276437"/>
    </source>
</evidence>
<dbReference type="PRINTS" id="PR00116">
    <property type="entry name" value="ARGINASE"/>
</dbReference>
<protein>
    <submittedName>
        <fullName evidence="5">Arginase</fullName>
        <ecNumber evidence="5">3.5.3.1</ecNumber>
    </submittedName>
</protein>
<proteinExistence type="inferred from homology"/>
<dbReference type="CDD" id="cd09999">
    <property type="entry name" value="Arginase-like_1"/>
    <property type="match status" value="1"/>
</dbReference>
<evidence type="ECO:0000313" key="5">
    <source>
        <dbReference type="EMBL" id="BBB90201.1"/>
    </source>
</evidence>
<dbReference type="GO" id="GO:0030145">
    <property type="term" value="F:manganese ion binding"/>
    <property type="evidence" value="ECO:0007669"/>
    <property type="project" value="TreeGrafter"/>
</dbReference>
<name>A0A348AGK3_9FIRM</name>
<dbReference type="SUPFAM" id="SSF52768">
    <property type="entry name" value="Arginase/deacetylase"/>
    <property type="match status" value="1"/>
</dbReference>
<dbReference type="KEGG" id="mana:MAMMFC1_00849"/>
<dbReference type="PROSITE" id="PS51409">
    <property type="entry name" value="ARGINASE_2"/>
    <property type="match status" value="1"/>
</dbReference>
<dbReference type="Pfam" id="PF00491">
    <property type="entry name" value="Arginase"/>
    <property type="match status" value="1"/>
</dbReference>
<dbReference type="PIRSF" id="PIRSF036979">
    <property type="entry name" value="Arginase"/>
    <property type="match status" value="1"/>
</dbReference>
<accession>A0A348AGK3</accession>
<evidence type="ECO:0000256" key="1">
    <source>
        <dbReference type="ARBA" id="ARBA00022723"/>
    </source>
</evidence>
<dbReference type="InterPro" id="IPR006035">
    <property type="entry name" value="Ureohydrolase"/>
</dbReference>
<reference evidence="5 6" key="1">
    <citation type="journal article" date="2018" name="Int. J. Syst. Evol. Microbiol.">
        <title>Methylomusa anaerophila gen. nov., sp. nov., an anaerobic methanol-utilizing bacterium isolated from a microbial fuel cell.</title>
        <authorList>
            <person name="Amano N."/>
            <person name="Yamamuro A."/>
            <person name="Miyahara M."/>
            <person name="Kouzuma A."/>
            <person name="Abe T."/>
            <person name="Watanabe K."/>
        </authorList>
    </citation>
    <scope>NUCLEOTIDE SEQUENCE [LARGE SCALE GENOMIC DNA]</scope>
    <source>
        <strain evidence="5 6">MMFC1</strain>
    </source>
</reference>
<dbReference type="GO" id="GO:0004053">
    <property type="term" value="F:arginase activity"/>
    <property type="evidence" value="ECO:0007669"/>
    <property type="project" value="UniProtKB-EC"/>
</dbReference>
<dbReference type="EC" id="3.5.3.1" evidence="5"/>
<dbReference type="OrthoDB" id="9788689at2"/>
<gene>
    <name evidence="5" type="primary">arg</name>
    <name evidence="5" type="ORF">MAMMFC1_00849</name>
</gene>
<evidence type="ECO:0000256" key="4">
    <source>
        <dbReference type="PROSITE-ProRule" id="PRU00742"/>
    </source>
</evidence>
<keyword evidence="6" id="KW-1185">Reference proteome</keyword>
<keyword evidence="1" id="KW-0479">Metal-binding</keyword>
<dbReference type="PANTHER" id="PTHR43782">
    <property type="entry name" value="ARGINASE"/>
    <property type="match status" value="1"/>
</dbReference>
<dbReference type="AlphaFoldDB" id="A0A348AGK3"/>
<evidence type="ECO:0000256" key="3">
    <source>
        <dbReference type="ARBA" id="ARBA00023211"/>
    </source>
</evidence>
<dbReference type="GO" id="GO:0005829">
    <property type="term" value="C:cytosol"/>
    <property type="evidence" value="ECO:0007669"/>
    <property type="project" value="TreeGrafter"/>
</dbReference>
<sequence length="276" mass="30811">MKRHLNLFFPQWQGGGQDRSTYDGALELKELYFKEIKFSEVEVSTKDIRKSDNIIIGYTEIFKQLGRAKESIVQEQPETIFTIGGGCDADVASIAYLNDKMQGDMTVVWFDAHGDINTHETSASKCFYGMPLRTLLGEGEETIVKLASPSLLSSQLIMLGIRDLEEAEKEYITAQSISVFTVKDIEQGADSVIEAVKTKGHESIYIHIDLDVLDFEEFPHVPVPAPAGLKVNTFKELLKKLDKEFKVVGLGLFEYQPSGGQTIELVEDIIKIGVNL</sequence>